<dbReference type="InterPro" id="IPR004343">
    <property type="entry name" value="Plus-3_dom"/>
</dbReference>
<evidence type="ECO:0000256" key="1">
    <source>
        <dbReference type="ARBA" id="ARBA00004123"/>
    </source>
</evidence>
<gene>
    <name evidence="7" type="ORF">BDV25DRAFT_151389</name>
</gene>
<dbReference type="AlphaFoldDB" id="A0A5N6U0Z6"/>
<dbReference type="Pfam" id="PF03126">
    <property type="entry name" value="Plus-3"/>
    <property type="match status" value="1"/>
</dbReference>
<feature type="compositionally biased region" description="Basic and acidic residues" evidence="5">
    <location>
        <begin position="255"/>
        <end position="270"/>
    </location>
</feature>
<feature type="compositionally biased region" description="Low complexity" evidence="5">
    <location>
        <begin position="514"/>
        <end position="524"/>
    </location>
</feature>
<dbReference type="SMART" id="SM00719">
    <property type="entry name" value="Plus3"/>
    <property type="match status" value="1"/>
</dbReference>
<evidence type="ECO:0000256" key="4">
    <source>
        <dbReference type="ARBA" id="ARBA00023242"/>
    </source>
</evidence>
<dbReference type="PANTHER" id="PTHR13115:SF8">
    <property type="entry name" value="RNA POLYMERASE-ASSOCIATED PROTEIN RTF1 HOMOLOG"/>
    <property type="match status" value="1"/>
</dbReference>
<feature type="region of interest" description="Disordered" evidence="5">
    <location>
        <begin position="500"/>
        <end position="529"/>
    </location>
</feature>
<comment type="subcellular location">
    <subcellularLocation>
        <location evidence="1">Nucleus</location>
    </subcellularLocation>
</comment>
<accession>A0A5N6U0Z6</accession>
<organism evidence="7 8">
    <name type="scientific">Aspergillus avenaceus</name>
    <dbReference type="NCBI Taxonomy" id="36643"/>
    <lineage>
        <taxon>Eukaryota</taxon>
        <taxon>Fungi</taxon>
        <taxon>Dikarya</taxon>
        <taxon>Ascomycota</taxon>
        <taxon>Pezizomycotina</taxon>
        <taxon>Eurotiomycetes</taxon>
        <taxon>Eurotiomycetidae</taxon>
        <taxon>Eurotiales</taxon>
        <taxon>Aspergillaceae</taxon>
        <taxon>Aspergillus</taxon>
        <taxon>Aspergillus subgen. Circumdati</taxon>
    </lineage>
</organism>
<proteinExistence type="predicted"/>
<feature type="region of interest" description="Disordered" evidence="5">
    <location>
        <begin position="1"/>
        <end position="111"/>
    </location>
</feature>
<dbReference type="PANTHER" id="PTHR13115">
    <property type="entry name" value="RNA POLYMERASE-ASSOCIATED PROTEIN RTF1 HOMOLOG"/>
    <property type="match status" value="1"/>
</dbReference>
<feature type="compositionally biased region" description="Low complexity" evidence="5">
    <location>
        <begin position="568"/>
        <end position="582"/>
    </location>
</feature>
<feature type="compositionally biased region" description="Low complexity" evidence="5">
    <location>
        <begin position="83"/>
        <end position="95"/>
    </location>
</feature>
<keyword evidence="8" id="KW-1185">Reference proteome</keyword>
<feature type="compositionally biased region" description="Acidic residues" evidence="5">
    <location>
        <begin position="240"/>
        <end position="254"/>
    </location>
</feature>
<feature type="compositionally biased region" description="Low complexity" evidence="5">
    <location>
        <begin position="32"/>
        <end position="45"/>
    </location>
</feature>
<feature type="compositionally biased region" description="Basic and acidic residues" evidence="5">
    <location>
        <begin position="500"/>
        <end position="510"/>
    </location>
</feature>
<dbReference type="PROSITE" id="PS51360">
    <property type="entry name" value="PLUS3"/>
    <property type="match status" value="1"/>
</dbReference>
<feature type="region of interest" description="Disordered" evidence="5">
    <location>
        <begin position="541"/>
        <end position="591"/>
    </location>
</feature>
<dbReference type="SUPFAM" id="SSF159042">
    <property type="entry name" value="Plus3-like"/>
    <property type="match status" value="1"/>
</dbReference>
<dbReference type="Proteomes" id="UP000325780">
    <property type="component" value="Unassembled WGS sequence"/>
</dbReference>
<dbReference type="GO" id="GO:0003677">
    <property type="term" value="F:DNA binding"/>
    <property type="evidence" value="ECO:0007669"/>
    <property type="project" value="InterPro"/>
</dbReference>
<feature type="domain" description="Plus3" evidence="6">
    <location>
        <begin position="268"/>
        <end position="405"/>
    </location>
</feature>
<evidence type="ECO:0000256" key="2">
    <source>
        <dbReference type="ARBA" id="ARBA00023015"/>
    </source>
</evidence>
<evidence type="ECO:0000259" key="6">
    <source>
        <dbReference type="PROSITE" id="PS51360"/>
    </source>
</evidence>
<dbReference type="GO" id="GO:0016593">
    <property type="term" value="C:Cdc73/Paf1 complex"/>
    <property type="evidence" value="ECO:0007669"/>
    <property type="project" value="TreeGrafter"/>
</dbReference>
<feature type="region of interest" description="Disordered" evidence="5">
    <location>
        <begin position="157"/>
        <end position="270"/>
    </location>
</feature>
<evidence type="ECO:0000256" key="3">
    <source>
        <dbReference type="ARBA" id="ARBA00023163"/>
    </source>
</evidence>
<dbReference type="OrthoDB" id="166375at2759"/>
<feature type="compositionally biased region" description="Basic and acidic residues" evidence="5">
    <location>
        <begin position="157"/>
        <end position="166"/>
    </location>
</feature>
<feature type="compositionally biased region" description="Basic residues" evidence="5">
    <location>
        <begin position="51"/>
        <end position="62"/>
    </location>
</feature>
<dbReference type="FunFam" id="3.90.70.200:FF:000005">
    <property type="entry name" value="Related to Pol II transcription elongation factor"/>
    <property type="match status" value="1"/>
</dbReference>
<evidence type="ECO:0000313" key="8">
    <source>
        <dbReference type="Proteomes" id="UP000325780"/>
    </source>
</evidence>
<protein>
    <submittedName>
        <fullName evidence="7">Plus-3-domain-containing protein</fullName>
    </submittedName>
</protein>
<feature type="compositionally biased region" description="Polar residues" evidence="5">
    <location>
        <begin position="459"/>
        <end position="474"/>
    </location>
</feature>
<dbReference type="InterPro" id="IPR036128">
    <property type="entry name" value="Plus3-like_sf"/>
</dbReference>
<sequence length="615" mass="68936">MADDLDAELLALAGDDASDEEASPPPNQKDASPSASPSQSPEPSSTMGRKGTAKSTRRGRKPRKDDEEDGELSEAESHHSLNSASMVESESASESEGSDHGADDNGPIFPYDKLYYSAKDKEEIMEMPEIQREQILSDRAQQVDRHNQDLALRRLLASREREEARQAKKNKRKASMANLEDGQRKSSRQKTTLGGRKVGETSDAIEAYKRQREQKGKRDELRRREPAAKDPSARSRDDRISDEDAEGESDLEWDDRDRSPSLPKDDPPAEIRDIQRARVGRSNFAQVCFYPGFDDAISGCYVRVNIGPNRETGQNEYRLCLIKRFTEGRPYSMEGPNGRSFMTKQYAVLAHGKAEREFPFIACSDSPFTETEFNRYRQTMTVEDCKMATKSLLAEKVVDINRLLNHKFTPEELTEKLRKQGSLDTKTMFFKRVEVEKKLKLAKAAGDDDEVESLEAELSSMTTPKPAFNNNSSKPRVDKRSEHERLLELNLRNQRLNTENVRRAQLEEKRASRKAAAAVARGEAQPNPFMRVRTHARTHYDANGNASAPQNDVNSRDGTPATGSDTASKTNTPNGSNTPSNSQKKPSTGGIATIRHRNMDDENIAALDLELDIEI</sequence>
<name>A0A5N6U0Z6_ASPAV</name>
<dbReference type="GO" id="GO:1990269">
    <property type="term" value="F:RNA polymerase II C-terminal domain phosphoserine binding"/>
    <property type="evidence" value="ECO:0007669"/>
    <property type="project" value="TreeGrafter"/>
</dbReference>
<feature type="region of interest" description="Disordered" evidence="5">
    <location>
        <begin position="457"/>
        <end position="483"/>
    </location>
</feature>
<evidence type="ECO:0000313" key="7">
    <source>
        <dbReference type="EMBL" id="KAE8152234.1"/>
    </source>
</evidence>
<evidence type="ECO:0000256" key="5">
    <source>
        <dbReference type="SAM" id="MobiDB-lite"/>
    </source>
</evidence>
<dbReference type="EMBL" id="ML742056">
    <property type="protein sequence ID" value="KAE8152234.1"/>
    <property type="molecule type" value="Genomic_DNA"/>
</dbReference>
<feature type="compositionally biased region" description="Polar residues" evidence="5">
    <location>
        <begin position="544"/>
        <end position="567"/>
    </location>
</feature>
<keyword evidence="4" id="KW-0539">Nucleus</keyword>
<keyword evidence="2" id="KW-0805">Transcription regulation</keyword>
<reference evidence="7 8" key="1">
    <citation type="submission" date="2019-04" db="EMBL/GenBank/DDBJ databases">
        <title>Friends and foes A comparative genomics study of 23 Aspergillus species from section Flavi.</title>
        <authorList>
            <consortium name="DOE Joint Genome Institute"/>
            <person name="Kjaerbolling I."/>
            <person name="Vesth T."/>
            <person name="Frisvad J.C."/>
            <person name="Nybo J.L."/>
            <person name="Theobald S."/>
            <person name="Kildgaard S."/>
            <person name="Isbrandt T."/>
            <person name="Kuo A."/>
            <person name="Sato A."/>
            <person name="Lyhne E.K."/>
            <person name="Kogle M.E."/>
            <person name="Wiebenga A."/>
            <person name="Kun R.S."/>
            <person name="Lubbers R.J."/>
            <person name="Makela M.R."/>
            <person name="Barry K."/>
            <person name="Chovatia M."/>
            <person name="Clum A."/>
            <person name="Daum C."/>
            <person name="Haridas S."/>
            <person name="He G."/>
            <person name="LaButti K."/>
            <person name="Lipzen A."/>
            <person name="Mondo S."/>
            <person name="Riley R."/>
            <person name="Salamov A."/>
            <person name="Simmons B.A."/>
            <person name="Magnuson J.K."/>
            <person name="Henrissat B."/>
            <person name="Mortensen U.H."/>
            <person name="Larsen T.O."/>
            <person name="Devries R.P."/>
            <person name="Grigoriev I.V."/>
            <person name="Machida M."/>
            <person name="Baker S.E."/>
            <person name="Andersen M.R."/>
        </authorList>
    </citation>
    <scope>NUCLEOTIDE SEQUENCE [LARGE SCALE GENOMIC DNA]</scope>
    <source>
        <strain evidence="7 8">IBT 18842</strain>
    </source>
</reference>
<feature type="compositionally biased region" description="Basic and acidic residues" evidence="5">
    <location>
        <begin position="206"/>
        <end position="239"/>
    </location>
</feature>
<keyword evidence="3" id="KW-0804">Transcription</keyword>
<dbReference type="Gene3D" id="3.90.70.200">
    <property type="entry name" value="Plus-3 domain"/>
    <property type="match status" value="1"/>
</dbReference>